<keyword evidence="1" id="KW-0812">Transmembrane</keyword>
<dbReference type="Proteomes" id="UP000772812">
    <property type="component" value="Unassembled WGS sequence"/>
</dbReference>
<comment type="caution">
    <text evidence="2">The sequence shown here is derived from an EMBL/GenBank/DDBJ whole genome shotgun (WGS) entry which is preliminary data.</text>
</comment>
<dbReference type="NCBIfam" id="TIGR02532">
    <property type="entry name" value="IV_pilin_GFxxxE"/>
    <property type="match status" value="1"/>
</dbReference>
<name>A0ABS1GHL7_9AQUI</name>
<gene>
    <name evidence="2" type="ORF">GWK41_05060</name>
</gene>
<proteinExistence type="predicted"/>
<feature type="transmembrane region" description="Helical" evidence="1">
    <location>
        <begin position="7"/>
        <end position="28"/>
    </location>
</feature>
<evidence type="ECO:0000256" key="1">
    <source>
        <dbReference type="SAM" id="Phobius"/>
    </source>
</evidence>
<keyword evidence="3" id="KW-1185">Reference proteome</keyword>
<dbReference type="InterPro" id="IPR045584">
    <property type="entry name" value="Pilin-like"/>
</dbReference>
<dbReference type="InterPro" id="IPR012902">
    <property type="entry name" value="N_methyl_site"/>
</dbReference>
<sequence length="152" mass="16695">MDRKIKGFTVIELLIVIAIIAIISAVIYKPISIKIQQHKVNSEIKKVYGLLQEARMLAFSRKKSLQFSFSGSNACIYDLSTSPPTQIKCISLELPISFSSGGNLKITDRGTFSNQGTIRYTGSTTTPTVNCIVVSTTRVKMGVWDGSNCKVK</sequence>
<dbReference type="SUPFAM" id="SSF54523">
    <property type="entry name" value="Pili subunits"/>
    <property type="match status" value="1"/>
</dbReference>
<protein>
    <submittedName>
        <fullName evidence="2">Prepilin-type N-terminal cleavage/methylation domain-containing protein</fullName>
    </submittedName>
</protein>
<dbReference type="EMBL" id="JAACYA010000001">
    <property type="protein sequence ID" value="MBK3332429.1"/>
    <property type="molecule type" value="Genomic_DNA"/>
</dbReference>
<dbReference type="Pfam" id="PF07963">
    <property type="entry name" value="N_methyl"/>
    <property type="match status" value="1"/>
</dbReference>
<evidence type="ECO:0000313" key="3">
    <source>
        <dbReference type="Proteomes" id="UP000772812"/>
    </source>
</evidence>
<accession>A0ABS1GHL7</accession>
<evidence type="ECO:0000313" key="2">
    <source>
        <dbReference type="EMBL" id="MBK3332429.1"/>
    </source>
</evidence>
<dbReference type="RefSeq" id="WP_200673797.1">
    <property type="nucleotide sequence ID" value="NZ_JAACYA010000001.1"/>
</dbReference>
<keyword evidence="1" id="KW-1133">Transmembrane helix</keyword>
<dbReference type="Gene3D" id="3.30.700.10">
    <property type="entry name" value="Glycoprotein, Type 4 Pilin"/>
    <property type="match status" value="1"/>
</dbReference>
<reference evidence="2 3" key="1">
    <citation type="journal article" date="2021" name="Syst. Appl. Microbiol.">
        <title>Persephonella atlantica sp. nov.: How to adapt to physico-chemical gradients in high temperature hydrothermal habitats.</title>
        <authorList>
            <person name="Francois D.X."/>
            <person name="Godfroy A."/>
            <person name="Mathien C."/>
            <person name="Aube J."/>
            <person name="Cathalot C."/>
            <person name="Lesongeur F."/>
            <person name="L'Haridon S."/>
            <person name="Philippon X."/>
            <person name="Roussel E.G."/>
        </authorList>
    </citation>
    <scope>NUCLEOTIDE SEQUENCE [LARGE SCALE GENOMIC DNA]</scope>
    <source>
        <strain evidence="2 3">MO1340</strain>
    </source>
</reference>
<organism evidence="2 3">
    <name type="scientific">Persephonella atlantica</name>
    <dbReference type="NCBI Taxonomy" id="2699429"/>
    <lineage>
        <taxon>Bacteria</taxon>
        <taxon>Pseudomonadati</taxon>
        <taxon>Aquificota</taxon>
        <taxon>Aquificia</taxon>
        <taxon>Aquificales</taxon>
        <taxon>Hydrogenothermaceae</taxon>
        <taxon>Persephonella</taxon>
    </lineage>
</organism>
<keyword evidence="1" id="KW-0472">Membrane</keyword>